<comment type="caution">
    <text evidence="2">The sequence shown here is derived from an EMBL/GenBank/DDBJ whole genome shotgun (WGS) entry which is preliminary data.</text>
</comment>
<name>A0ABD3H4H9_9MARC</name>
<feature type="region of interest" description="Disordered" evidence="1">
    <location>
        <begin position="212"/>
        <end position="260"/>
    </location>
</feature>
<sequence length="518" mass="59107">MTQRYSLSSTPGYDPDKVYAEKESFLKHVEEYRSKFWTEVWNSTERNVLNDGRRAKRLFYRYDVWIRRFDIYPACFALWRLPPSDLFSMFSNDDKLSRKWEEISDWERENCPFYVDYIINPHVPFDKWKDLCYQRRVNAARTQFAIEENASHPELLPDLIEAHRLTVEKLPQVFDPTKLQKLSQEDTIDQAKKFEPKVEQVLQVFTKLKRKKTAVENKTPAKSTAEPSKETSEEPPEQSSGAAPKSGRKPGKKKTLPVEATVPPVTANLQTAIANLPTATTNPPPVEATVLNDEPSITVAVPSGVPAVVFTTAAADLGTEEVDETQVKRQAKRLKKKTETKDFSNGELRPDLQFQMEKKWVAVTSNLLAVISALKQKRQQGRVKDQILAIEEIAKICGRLRTAGRRVKPFSISEKKTDQGADLIMIDIPTGRSLEPEQDVGTWVPLNDNYPRLVLNLANRLLDDNEHVIIFHSGSLESCQQIADTLEALSADWRHYLSYDIVNERGTYFPNSRIVVSS</sequence>
<dbReference type="AlphaFoldDB" id="A0ABD3H4H9"/>
<gene>
    <name evidence="2" type="ORF">R1sor_002993</name>
</gene>
<feature type="compositionally biased region" description="Basic residues" evidence="1">
    <location>
        <begin position="246"/>
        <end position="255"/>
    </location>
</feature>
<accession>A0ABD3H4H9</accession>
<evidence type="ECO:0000313" key="2">
    <source>
        <dbReference type="EMBL" id="KAL3684971.1"/>
    </source>
</evidence>
<keyword evidence="3" id="KW-1185">Reference proteome</keyword>
<organism evidence="2 3">
    <name type="scientific">Riccia sorocarpa</name>
    <dbReference type="NCBI Taxonomy" id="122646"/>
    <lineage>
        <taxon>Eukaryota</taxon>
        <taxon>Viridiplantae</taxon>
        <taxon>Streptophyta</taxon>
        <taxon>Embryophyta</taxon>
        <taxon>Marchantiophyta</taxon>
        <taxon>Marchantiopsida</taxon>
        <taxon>Marchantiidae</taxon>
        <taxon>Marchantiales</taxon>
        <taxon>Ricciaceae</taxon>
        <taxon>Riccia</taxon>
    </lineage>
</organism>
<reference evidence="2 3" key="1">
    <citation type="submission" date="2024-09" db="EMBL/GenBank/DDBJ databases">
        <title>Chromosome-scale assembly of Riccia sorocarpa.</title>
        <authorList>
            <person name="Paukszto L."/>
        </authorList>
    </citation>
    <scope>NUCLEOTIDE SEQUENCE [LARGE SCALE GENOMIC DNA]</scope>
    <source>
        <strain evidence="2">LP-2024</strain>
        <tissue evidence="2">Aerial parts of the thallus</tissue>
    </source>
</reference>
<protein>
    <submittedName>
        <fullName evidence="2">Uncharacterized protein</fullName>
    </submittedName>
</protein>
<proteinExistence type="predicted"/>
<dbReference type="Proteomes" id="UP001633002">
    <property type="component" value="Unassembled WGS sequence"/>
</dbReference>
<evidence type="ECO:0000256" key="1">
    <source>
        <dbReference type="SAM" id="MobiDB-lite"/>
    </source>
</evidence>
<evidence type="ECO:0000313" key="3">
    <source>
        <dbReference type="Proteomes" id="UP001633002"/>
    </source>
</evidence>
<dbReference type="EMBL" id="JBJQOH010000006">
    <property type="protein sequence ID" value="KAL3684971.1"/>
    <property type="molecule type" value="Genomic_DNA"/>
</dbReference>